<dbReference type="Pfam" id="PF01565">
    <property type="entry name" value="FAD_binding_4"/>
    <property type="match status" value="1"/>
</dbReference>
<protein>
    <submittedName>
        <fullName evidence="7">FAD-binding oxidoreductase</fullName>
    </submittedName>
</protein>
<dbReference type="RefSeq" id="WP_133402381.1">
    <property type="nucleotide sequence ID" value="NZ_SMTK01000001.1"/>
</dbReference>
<dbReference type="PANTHER" id="PTHR42973:SF39">
    <property type="entry name" value="FAD-BINDING PCMH-TYPE DOMAIN-CONTAINING PROTEIN"/>
    <property type="match status" value="1"/>
</dbReference>
<evidence type="ECO:0000256" key="1">
    <source>
        <dbReference type="ARBA" id="ARBA00001974"/>
    </source>
</evidence>
<comment type="similarity">
    <text evidence="2">Belongs to the oxygen-dependent FAD-linked oxidoreductase family.</text>
</comment>
<dbReference type="InterPro" id="IPR016167">
    <property type="entry name" value="FAD-bd_PCMH_sub1"/>
</dbReference>
<keyword evidence="4" id="KW-0274">FAD</keyword>
<dbReference type="SUPFAM" id="SSF56176">
    <property type="entry name" value="FAD-binding/transporter-associated domain-like"/>
    <property type="match status" value="1"/>
</dbReference>
<keyword evidence="8" id="KW-1185">Reference proteome</keyword>
<dbReference type="InterPro" id="IPR006093">
    <property type="entry name" value="Oxy_OxRdtase_FAD_BS"/>
</dbReference>
<dbReference type="Gene3D" id="3.30.465.10">
    <property type="match status" value="1"/>
</dbReference>
<reference evidence="7 8" key="1">
    <citation type="submission" date="2019-03" db="EMBL/GenBank/DDBJ databases">
        <title>Arthrobacter sp. nov., an bacterium isolated from biocrust in Mu Us Desert.</title>
        <authorList>
            <person name="Lixiong L."/>
        </authorList>
    </citation>
    <scope>NUCLEOTIDE SEQUENCE [LARGE SCALE GENOMIC DNA]</scope>
    <source>
        <strain evidence="7 8">SLN-3</strain>
    </source>
</reference>
<dbReference type="EMBL" id="SMTK01000001">
    <property type="protein sequence ID" value="TDK27968.1"/>
    <property type="molecule type" value="Genomic_DNA"/>
</dbReference>
<keyword evidence="3" id="KW-0285">Flavoprotein</keyword>
<dbReference type="GO" id="GO:0016491">
    <property type="term" value="F:oxidoreductase activity"/>
    <property type="evidence" value="ECO:0007669"/>
    <property type="project" value="UniProtKB-KW"/>
</dbReference>
<dbReference type="PANTHER" id="PTHR42973">
    <property type="entry name" value="BINDING OXIDOREDUCTASE, PUTATIVE (AFU_ORTHOLOGUE AFUA_1G17690)-RELATED"/>
    <property type="match status" value="1"/>
</dbReference>
<gene>
    <name evidence="7" type="ORF">E2F48_02335</name>
</gene>
<dbReference type="InterPro" id="IPR006094">
    <property type="entry name" value="Oxid_FAD_bind_N"/>
</dbReference>
<dbReference type="PROSITE" id="PS00862">
    <property type="entry name" value="OX2_COVAL_FAD"/>
    <property type="match status" value="1"/>
</dbReference>
<sequence>MAEVSVHQLNELRTLISGPVLARGDDALAAEVAAYNVLVKHDPDLVVGADSEADVAAAVRFATENSLPLTVFATGHGSYVDVTEGLMLTTSRLAGEVAVDADARTATVAAGHRVSDVVAAAATHGLAPVVGSSTGVGAIGYILGGGVGPLARTFGMSSDWVRAFRVITAEGDLVHADATHSPDLFWALRGGKGGLGVVTAMELELVPLKTLYGGSMFFAPEHVGAVFTAWLEWTQTVPEELTSSAAIVRFPPLEFIPEPLRGKTALHLRVAYVGAASEGQRLLAPLRGVAPALIDAVSDMAAADIGSIHNDPDDPIPLWDGNVQRLLTHADAGFAAALLGAVGPDVDVPVVAAEVRHLGGATRRDVPEGSAVGGRSSDYSLLLAGLPDPSLFESVLPQAMEGITSRLAPWLSDTTLINFQAKPADEAAVSSWPADIRARLAEVGAAYDPRGIFSRHVAAGGSGEM</sequence>
<dbReference type="InterPro" id="IPR016166">
    <property type="entry name" value="FAD-bd_PCMH"/>
</dbReference>
<name>A0A4R5U2Z9_9MICC</name>
<evidence type="ECO:0000313" key="8">
    <source>
        <dbReference type="Proteomes" id="UP000295411"/>
    </source>
</evidence>
<evidence type="ECO:0000256" key="2">
    <source>
        <dbReference type="ARBA" id="ARBA00005466"/>
    </source>
</evidence>
<accession>A0A4R5U2Z9</accession>
<evidence type="ECO:0000313" key="7">
    <source>
        <dbReference type="EMBL" id="TDK27968.1"/>
    </source>
</evidence>
<dbReference type="PROSITE" id="PS51387">
    <property type="entry name" value="FAD_PCMH"/>
    <property type="match status" value="1"/>
</dbReference>
<dbReference type="InterPro" id="IPR036318">
    <property type="entry name" value="FAD-bd_PCMH-like_sf"/>
</dbReference>
<dbReference type="Gene3D" id="3.30.43.10">
    <property type="entry name" value="Uridine Diphospho-n-acetylenolpyruvylglucosamine Reductase, domain 2"/>
    <property type="match status" value="1"/>
</dbReference>
<dbReference type="Proteomes" id="UP000295411">
    <property type="component" value="Unassembled WGS sequence"/>
</dbReference>
<dbReference type="OrthoDB" id="9775082at2"/>
<evidence type="ECO:0000256" key="5">
    <source>
        <dbReference type="ARBA" id="ARBA00023002"/>
    </source>
</evidence>
<dbReference type="AlphaFoldDB" id="A0A4R5U2Z9"/>
<keyword evidence="5" id="KW-0560">Oxidoreductase</keyword>
<evidence type="ECO:0000259" key="6">
    <source>
        <dbReference type="PROSITE" id="PS51387"/>
    </source>
</evidence>
<comment type="caution">
    <text evidence="7">The sequence shown here is derived from an EMBL/GenBank/DDBJ whole genome shotgun (WGS) entry which is preliminary data.</text>
</comment>
<evidence type="ECO:0000256" key="3">
    <source>
        <dbReference type="ARBA" id="ARBA00022630"/>
    </source>
</evidence>
<dbReference type="GO" id="GO:0071949">
    <property type="term" value="F:FAD binding"/>
    <property type="evidence" value="ECO:0007669"/>
    <property type="project" value="InterPro"/>
</dbReference>
<comment type="cofactor">
    <cofactor evidence="1">
        <name>FAD</name>
        <dbReference type="ChEBI" id="CHEBI:57692"/>
    </cofactor>
</comment>
<feature type="domain" description="FAD-binding PCMH-type" evidence="6">
    <location>
        <begin position="39"/>
        <end position="208"/>
    </location>
</feature>
<dbReference type="Gene3D" id="3.40.462.20">
    <property type="match status" value="1"/>
</dbReference>
<dbReference type="InterPro" id="IPR016169">
    <property type="entry name" value="FAD-bd_PCMH_sub2"/>
</dbReference>
<proteinExistence type="inferred from homology"/>
<dbReference type="InterPro" id="IPR050416">
    <property type="entry name" value="FAD-linked_Oxidoreductase"/>
</dbReference>
<organism evidence="7 8">
    <name type="scientific">Arthrobacter crusticola</name>
    <dbReference type="NCBI Taxonomy" id="2547960"/>
    <lineage>
        <taxon>Bacteria</taxon>
        <taxon>Bacillati</taxon>
        <taxon>Actinomycetota</taxon>
        <taxon>Actinomycetes</taxon>
        <taxon>Micrococcales</taxon>
        <taxon>Micrococcaceae</taxon>
        <taxon>Arthrobacter</taxon>
    </lineage>
</organism>
<evidence type="ECO:0000256" key="4">
    <source>
        <dbReference type="ARBA" id="ARBA00022827"/>
    </source>
</evidence>